<keyword evidence="3" id="KW-1185">Reference proteome</keyword>
<name>A0A4Z0D9Q4_9FIRM</name>
<dbReference type="AlphaFoldDB" id="A0A4Z0D9Q4"/>
<protein>
    <submittedName>
        <fullName evidence="2">Uncharacterized protein</fullName>
    </submittedName>
</protein>
<reference evidence="2 3" key="1">
    <citation type="submission" date="2019-03" db="EMBL/GenBank/DDBJ databases">
        <title>Draft genome sequence data and analysis of a Fermenting Bacterium, Soehngenia longevitae strain 1933PT, isolated from petroleum reservoir in Azerbaijan.</title>
        <authorList>
            <person name="Grouzdev D.S."/>
            <person name="Bidzhieva S.K."/>
            <person name="Sokolova D.S."/>
            <person name="Tourova T.P."/>
            <person name="Poltaraus A.B."/>
            <person name="Nazina T.N."/>
        </authorList>
    </citation>
    <scope>NUCLEOTIDE SEQUENCE [LARGE SCALE GENOMIC DNA]</scope>
    <source>
        <strain evidence="2 3">1933P</strain>
    </source>
</reference>
<gene>
    <name evidence="2" type="ORF">E4100_00105</name>
</gene>
<feature type="transmembrane region" description="Helical" evidence="1">
    <location>
        <begin position="57"/>
        <end position="75"/>
    </location>
</feature>
<accession>A0A4Z0D9Q4</accession>
<evidence type="ECO:0000256" key="1">
    <source>
        <dbReference type="SAM" id="Phobius"/>
    </source>
</evidence>
<keyword evidence="1" id="KW-0472">Membrane</keyword>
<organism evidence="2 3">
    <name type="scientific">Soehngenia longivitae</name>
    <dbReference type="NCBI Taxonomy" id="2562294"/>
    <lineage>
        <taxon>Bacteria</taxon>
        <taxon>Bacillati</taxon>
        <taxon>Bacillota</taxon>
        <taxon>Tissierellia</taxon>
        <taxon>Tissierellales</taxon>
        <taxon>Tissierellaceae</taxon>
        <taxon>Soehngenia</taxon>
    </lineage>
</organism>
<proteinExistence type="predicted"/>
<dbReference type="EMBL" id="SRIB01000001">
    <property type="protein sequence ID" value="TFZ41585.1"/>
    <property type="molecule type" value="Genomic_DNA"/>
</dbReference>
<comment type="caution">
    <text evidence="2">The sequence shown here is derived from an EMBL/GenBank/DDBJ whole genome shotgun (WGS) entry which is preliminary data.</text>
</comment>
<keyword evidence="1" id="KW-1133">Transmembrane helix</keyword>
<feature type="transmembrane region" description="Helical" evidence="1">
    <location>
        <begin position="12"/>
        <end position="37"/>
    </location>
</feature>
<dbReference type="Proteomes" id="UP000298381">
    <property type="component" value="Unassembled WGS sequence"/>
</dbReference>
<evidence type="ECO:0000313" key="3">
    <source>
        <dbReference type="Proteomes" id="UP000298381"/>
    </source>
</evidence>
<keyword evidence="1" id="KW-0812">Transmembrane</keyword>
<sequence length="83" mass="9364">MKIKIGEILEKIFSIIMLLSIISTGIIFLLFLISIIVGNDLGNAIALWIKNEFINHIIRLTAIAVLCGLVKMYILKEHELTIK</sequence>
<evidence type="ECO:0000313" key="2">
    <source>
        <dbReference type="EMBL" id="TFZ41585.1"/>
    </source>
</evidence>
<dbReference type="RefSeq" id="WP_135269740.1">
    <property type="nucleotide sequence ID" value="NZ_SRIB01000001.1"/>
</dbReference>